<dbReference type="PROSITE" id="PS50965">
    <property type="entry name" value="NERD"/>
    <property type="match status" value="1"/>
</dbReference>
<dbReference type="EMBL" id="CACRTO010000042">
    <property type="protein sequence ID" value="VYU56966.1"/>
    <property type="molecule type" value="Genomic_DNA"/>
</dbReference>
<evidence type="ECO:0000313" key="2">
    <source>
        <dbReference type="EMBL" id="VYU56966.1"/>
    </source>
</evidence>
<dbReference type="Pfam" id="PF08378">
    <property type="entry name" value="NERD"/>
    <property type="match status" value="1"/>
</dbReference>
<dbReference type="AlphaFoldDB" id="A0A6N3FYP3"/>
<gene>
    <name evidence="2" type="ORF">CTLFYP3_02904</name>
</gene>
<protein>
    <submittedName>
        <fullName evidence="2">Nuclease-related domain protein</fullName>
    </submittedName>
</protein>
<organism evidence="2">
    <name type="scientific">Clostridium tertium</name>
    <dbReference type="NCBI Taxonomy" id="1559"/>
    <lineage>
        <taxon>Bacteria</taxon>
        <taxon>Bacillati</taxon>
        <taxon>Bacillota</taxon>
        <taxon>Clostridia</taxon>
        <taxon>Eubacteriales</taxon>
        <taxon>Clostridiaceae</taxon>
        <taxon>Clostridium</taxon>
    </lineage>
</organism>
<sequence>MKIIFSIILTLAVISIVNKLRLKFTGNKILVAPTNELVDEYINILRFTPITNKPSVWGELRDVFFKVYNSKDISIELKETLYIKLVKKGCNIGKANYYTITDEEKIRKSGEEGERNIAYKLKWLSSDYKILSNIRLKSEIESQEFDNIIIGPNGIFHIETKNYGGEHGCKIKIDNSGNWVKEKNGRETGIDSPEFQLRRHEIVLQENLKKLYGERKFDVKGIIVLSNPKTVIDGVENLDVPVLKGDGLCKYIEGVQGESTLSSEEINDIYNKLKE</sequence>
<reference evidence="2" key="1">
    <citation type="submission" date="2019-11" db="EMBL/GenBank/DDBJ databases">
        <authorList>
            <person name="Feng L."/>
        </authorList>
    </citation>
    <scope>NUCLEOTIDE SEQUENCE</scope>
    <source>
        <strain evidence="2">CTertiumLFYP3</strain>
    </source>
</reference>
<feature type="domain" description="NERD" evidence="1">
    <location>
        <begin position="109"/>
        <end position="227"/>
    </location>
</feature>
<dbReference type="RefSeq" id="WP_156627343.1">
    <property type="nucleotide sequence ID" value="NZ_CACRTO010000042.1"/>
</dbReference>
<name>A0A6N3FYP3_9CLOT</name>
<dbReference type="InterPro" id="IPR011528">
    <property type="entry name" value="NERD"/>
</dbReference>
<proteinExistence type="predicted"/>
<accession>A0A6N3FYP3</accession>
<evidence type="ECO:0000259" key="1">
    <source>
        <dbReference type="PROSITE" id="PS50965"/>
    </source>
</evidence>